<accession>A0A1G6ID31</accession>
<dbReference type="EMBL" id="FMYG01000003">
    <property type="protein sequence ID" value="SDC03656.1"/>
    <property type="molecule type" value="Genomic_DNA"/>
</dbReference>
<reference evidence="1 2" key="1">
    <citation type="submission" date="2016-09" db="EMBL/GenBank/DDBJ databases">
        <authorList>
            <person name="Capua I."/>
            <person name="De Benedictis P."/>
            <person name="Joannis T."/>
            <person name="Lombin L.H."/>
            <person name="Cattoli G."/>
        </authorList>
    </citation>
    <scope>NUCLEOTIDE SEQUENCE [LARGE SCALE GENOMIC DNA]</scope>
    <source>
        <strain evidence="1 2">NIO-1002</strain>
    </source>
</reference>
<evidence type="ECO:0000313" key="1">
    <source>
        <dbReference type="EMBL" id="SDC03656.1"/>
    </source>
</evidence>
<sequence length="434" mass="48071">MSEALGGRHSVLDVVENALGERGDRVSWEKLAKGQIDDLRDRLLEFSIADADSGAPEGTYLVGGTVSRYWEDPLMRRELSDALLYYPQLLVLDPYADFFADLSVLPAMRDIRYTKNGREIMRLSTGASIWATGDSAQRLADAPDELRSRLATITRNLYELERPIRAGVIVLRNQWEVMRKNRRSLEAAVRHDVRSTAMQATMSALQDQDARLPLWDHLRGFHITGSGTIHHADAVWQYQHFFFHLAKTLAVADSAGATYAPTWNEDLALLKAKVADSPTGGYPPQVLKEVSRFLVPSPETSIREAARIRESSADFEDWRVKLRTLARDARADNAAELRERVEDAFRPDIRRIERELSGRHTRAGKEAFTDFVILGSVGGLGAAVTANGDPTPIAVAGAAAAATGVIDWIRKAYRKPHLAGADAVLGALVPDRPR</sequence>
<dbReference type="AlphaFoldDB" id="A0A1G6ID31"/>
<name>A0A1G6ID31_9MICO</name>
<organism evidence="1 2">
    <name type="scientific">Microbacterium enclense</name>
    <dbReference type="NCBI Taxonomy" id="993073"/>
    <lineage>
        <taxon>Bacteria</taxon>
        <taxon>Bacillati</taxon>
        <taxon>Actinomycetota</taxon>
        <taxon>Actinomycetes</taxon>
        <taxon>Micrococcales</taxon>
        <taxon>Microbacteriaceae</taxon>
        <taxon>Microbacterium</taxon>
    </lineage>
</organism>
<dbReference type="OrthoDB" id="5103568at2"/>
<proteinExistence type="predicted"/>
<gene>
    <name evidence="1" type="ORF">SAMN05216418_1454</name>
</gene>
<dbReference type="Proteomes" id="UP000183203">
    <property type="component" value="Unassembled WGS sequence"/>
</dbReference>
<evidence type="ECO:0000313" key="2">
    <source>
        <dbReference type="Proteomes" id="UP000183203"/>
    </source>
</evidence>
<protein>
    <submittedName>
        <fullName evidence="1">Uncharacterized protein</fullName>
    </submittedName>
</protein>
<dbReference type="RefSeq" id="WP_058231700.1">
    <property type="nucleotide sequence ID" value="NZ_FMYG01000003.1"/>
</dbReference>